<dbReference type="EMBL" id="MU857617">
    <property type="protein sequence ID" value="KAK4250030.1"/>
    <property type="molecule type" value="Genomic_DNA"/>
</dbReference>
<feature type="compositionally biased region" description="Polar residues" evidence="9">
    <location>
        <begin position="70"/>
        <end position="86"/>
    </location>
</feature>
<comment type="caution">
    <text evidence="10">The sequence shown here is derived from an EMBL/GenBank/DDBJ whole genome shotgun (WGS) entry which is preliminary data.</text>
</comment>
<evidence type="ECO:0000256" key="9">
    <source>
        <dbReference type="SAM" id="MobiDB-lite"/>
    </source>
</evidence>
<name>A0AAN7CY01_9PEZI</name>
<comment type="subcellular location">
    <subcellularLocation>
        <location evidence="1 7">Nucleus</location>
    </subcellularLocation>
</comment>
<evidence type="ECO:0000256" key="8">
    <source>
        <dbReference type="SAM" id="Coils"/>
    </source>
</evidence>
<dbReference type="GO" id="GO:0003712">
    <property type="term" value="F:transcription coregulator activity"/>
    <property type="evidence" value="ECO:0007669"/>
    <property type="project" value="InterPro"/>
</dbReference>
<dbReference type="GO" id="GO:0006357">
    <property type="term" value="P:regulation of transcription by RNA polymerase II"/>
    <property type="evidence" value="ECO:0007669"/>
    <property type="project" value="InterPro"/>
</dbReference>
<comment type="similarity">
    <text evidence="2 7">Belongs to the Mediator complex subunit 9 family.</text>
</comment>
<evidence type="ECO:0000256" key="1">
    <source>
        <dbReference type="ARBA" id="ARBA00004123"/>
    </source>
</evidence>
<keyword evidence="11" id="KW-1185">Reference proteome</keyword>
<evidence type="ECO:0000256" key="2">
    <source>
        <dbReference type="ARBA" id="ARBA00008089"/>
    </source>
</evidence>
<evidence type="ECO:0000256" key="7">
    <source>
        <dbReference type="RuleBase" id="RU364145"/>
    </source>
</evidence>
<sequence length="251" mass="25404">MATHLPPGLSPDAVDVVTELSSIIARLRAAQQSASSGGPNVAPTTGAPAITGGKPIPSGATPIPHGGVTGTTPIPTSAPTPNLSSYNNTTNHTTANNNTTTTLATNVNANQQAITTGGSGATTATATASERELLLVSAKDLPPATDPLRHKLQRARAAVRTLGDVRRALAQQEAEAQALEERRQRQAARLARTQEDGLLFVKAKREESEGAAVAVVADMADVGGANAGDGAADKNGDGNGQDGNGDRMVIG</sequence>
<evidence type="ECO:0000313" key="11">
    <source>
        <dbReference type="Proteomes" id="UP001303647"/>
    </source>
</evidence>
<proteinExistence type="inferred from homology"/>
<dbReference type="AlphaFoldDB" id="A0AAN7CY01"/>
<comment type="subunit">
    <text evidence="7">Component of the Mediator complex.</text>
</comment>
<feature type="region of interest" description="Disordered" evidence="9">
    <location>
        <begin position="223"/>
        <end position="251"/>
    </location>
</feature>
<dbReference type="GO" id="GO:0016592">
    <property type="term" value="C:mediator complex"/>
    <property type="evidence" value="ECO:0007669"/>
    <property type="project" value="InterPro"/>
</dbReference>
<organism evidence="10 11">
    <name type="scientific">Corynascus novoguineensis</name>
    <dbReference type="NCBI Taxonomy" id="1126955"/>
    <lineage>
        <taxon>Eukaryota</taxon>
        <taxon>Fungi</taxon>
        <taxon>Dikarya</taxon>
        <taxon>Ascomycota</taxon>
        <taxon>Pezizomycotina</taxon>
        <taxon>Sordariomycetes</taxon>
        <taxon>Sordariomycetidae</taxon>
        <taxon>Sordariales</taxon>
        <taxon>Chaetomiaceae</taxon>
        <taxon>Corynascus</taxon>
    </lineage>
</organism>
<dbReference type="Pfam" id="PF07544">
    <property type="entry name" value="Med9"/>
    <property type="match status" value="1"/>
</dbReference>
<accession>A0AAN7CY01</accession>
<feature type="region of interest" description="Disordered" evidence="9">
    <location>
        <begin position="31"/>
        <end position="99"/>
    </location>
</feature>
<gene>
    <name evidence="7" type="primary">MED9</name>
    <name evidence="10" type="ORF">C7999DRAFT_29499</name>
</gene>
<keyword evidence="5 7" id="KW-0804">Transcription</keyword>
<reference evidence="10" key="1">
    <citation type="journal article" date="2023" name="Mol. Phylogenet. Evol.">
        <title>Genome-scale phylogeny and comparative genomics of the fungal order Sordariales.</title>
        <authorList>
            <person name="Hensen N."/>
            <person name="Bonometti L."/>
            <person name="Westerberg I."/>
            <person name="Brannstrom I.O."/>
            <person name="Guillou S."/>
            <person name="Cros-Aarteil S."/>
            <person name="Calhoun S."/>
            <person name="Haridas S."/>
            <person name="Kuo A."/>
            <person name="Mondo S."/>
            <person name="Pangilinan J."/>
            <person name="Riley R."/>
            <person name="LaButti K."/>
            <person name="Andreopoulos B."/>
            <person name="Lipzen A."/>
            <person name="Chen C."/>
            <person name="Yan M."/>
            <person name="Daum C."/>
            <person name="Ng V."/>
            <person name="Clum A."/>
            <person name="Steindorff A."/>
            <person name="Ohm R.A."/>
            <person name="Martin F."/>
            <person name="Silar P."/>
            <person name="Natvig D.O."/>
            <person name="Lalanne C."/>
            <person name="Gautier V."/>
            <person name="Ament-Velasquez S.L."/>
            <person name="Kruys A."/>
            <person name="Hutchinson M.I."/>
            <person name="Powell A.J."/>
            <person name="Barry K."/>
            <person name="Miller A.N."/>
            <person name="Grigoriev I.V."/>
            <person name="Debuchy R."/>
            <person name="Gladieux P."/>
            <person name="Hiltunen Thoren M."/>
            <person name="Johannesson H."/>
        </authorList>
    </citation>
    <scope>NUCLEOTIDE SEQUENCE</scope>
    <source>
        <strain evidence="10">CBS 359.72</strain>
    </source>
</reference>
<keyword evidence="4 7" id="KW-0010">Activator</keyword>
<evidence type="ECO:0000313" key="10">
    <source>
        <dbReference type="EMBL" id="KAK4250030.1"/>
    </source>
</evidence>
<dbReference type="InterPro" id="IPR011425">
    <property type="entry name" value="Med9"/>
</dbReference>
<evidence type="ECO:0000256" key="6">
    <source>
        <dbReference type="ARBA" id="ARBA00023242"/>
    </source>
</evidence>
<reference evidence="10" key="2">
    <citation type="submission" date="2023-05" db="EMBL/GenBank/DDBJ databases">
        <authorList>
            <consortium name="Lawrence Berkeley National Laboratory"/>
            <person name="Steindorff A."/>
            <person name="Hensen N."/>
            <person name="Bonometti L."/>
            <person name="Westerberg I."/>
            <person name="Brannstrom I.O."/>
            <person name="Guillou S."/>
            <person name="Cros-Aarteil S."/>
            <person name="Calhoun S."/>
            <person name="Haridas S."/>
            <person name="Kuo A."/>
            <person name="Mondo S."/>
            <person name="Pangilinan J."/>
            <person name="Riley R."/>
            <person name="Labutti K."/>
            <person name="Andreopoulos B."/>
            <person name="Lipzen A."/>
            <person name="Chen C."/>
            <person name="Yanf M."/>
            <person name="Daum C."/>
            <person name="Ng V."/>
            <person name="Clum A."/>
            <person name="Ohm R."/>
            <person name="Martin F."/>
            <person name="Silar P."/>
            <person name="Natvig D."/>
            <person name="Lalanne C."/>
            <person name="Gautier V."/>
            <person name="Ament-Velasquez S.L."/>
            <person name="Kruys A."/>
            <person name="Hutchinson M.I."/>
            <person name="Powell A.J."/>
            <person name="Barry K."/>
            <person name="Miller A.N."/>
            <person name="Grigoriev I.V."/>
            <person name="Debuchy R."/>
            <person name="Gladieux P."/>
            <person name="Thoren M.H."/>
            <person name="Johannesson H."/>
        </authorList>
    </citation>
    <scope>NUCLEOTIDE SEQUENCE</scope>
    <source>
        <strain evidence="10">CBS 359.72</strain>
    </source>
</reference>
<comment type="function">
    <text evidence="7">Component of the Mediator complex, a coactivator involved in the regulated transcription of nearly all RNA polymerase II-dependent genes. Mediator functions as a bridge to convey information from gene-specific regulatory proteins to the basal RNA polymerase II transcription machinery. Mediator is recruited to promoters by direct interactions with regulatory proteins and serves as a scaffold for the assembly of a functional preinitiation complex with RNA polymerase II and the general transcription factors.</text>
</comment>
<protein>
    <recommendedName>
        <fullName evidence="7">Mediator of RNA polymerase II transcription subunit 9</fullName>
    </recommendedName>
    <alternativeName>
        <fullName evidence="7">Mediator complex subunit 9</fullName>
    </alternativeName>
</protein>
<keyword evidence="3 7" id="KW-0805">Transcription regulation</keyword>
<dbReference type="Proteomes" id="UP001303647">
    <property type="component" value="Unassembled WGS sequence"/>
</dbReference>
<feature type="compositionally biased region" description="Low complexity" evidence="9">
    <location>
        <begin position="87"/>
        <end position="99"/>
    </location>
</feature>
<evidence type="ECO:0000256" key="3">
    <source>
        <dbReference type="ARBA" id="ARBA00023015"/>
    </source>
</evidence>
<keyword evidence="6 7" id="KW-0539">Nucleus</keyword>
<keyword evidence="8" id="KW-0175">Coiled coil</keyword>
<evidence type="ECO:0000256" key="4">
    <source>
        <dbReference type="ARBA" id="ARBA00023159"/>
    </source>
</evidence>
<evidence type="ECO:0000256" key="5">
    <source>
        <dbReference type="ARBA" id="ARBA00023163"/>
    </source>
</evidence>
<feature type="coiled-coil region" evidence="8">
    <location>
        <begin position="162"/>
        <end position="196"/>
    </location>
</feature>